<evidence type="ECO:0000313" key="7">
    <source>
        <dbReference type="Proteomes" id="UP000304148"/>
    </source>
</evidence>
<evidence type="ECO:0000256" key="4">
    <source>
        <dbReference type="ARBA" id="ARBA00048741"/>
    </source>
</evidence>
<proteinExistence type="predicted"/>
<dbReference type="Proteomes" id="UP000304148">
    <property type="component" value="Chromosome"/>
</dbReference>
<dbReference type="AlphaFoldDB" id="A0A383R9S3"/>
<dbReference type="EC" id="6.3.5.4" evidence="2"/>
<dbReference type="Gene3D" id="3.40.50.620">
    <property type="entry name" value="HUPs"/>
    <property type="match status" value="2"/>
</dbReference>
<comment type="pathway">
    <text evidence="1">Amino-acid biosynthesis; L-asparagine biosynthesis; L-asparagine from L-aspartate (L-Gln route): step 1/1.</text>
</comment>
<evidence type="ECO:0000259" key="5">
    <source>
        <dbReference type="Pfam" id="PF00733"/>
    </source>
</evidence>
<dbReference type="EMBL" id="LS992241">
    <property type="protein sequence ID" value="SYX83079.1"/>
    <property type="molecule type" value="Genomic_DNA"/>
</dbReference>
<dbReference type="InterPro" id="IPR001962">
    <property type="entry name" value="Asn_synthase"/>
</dbReference>
<name>A0A383R9S3_PAEAL</name>
<dbReference type="GO" id="GO:0006529">
    <property type="term" value="P:asparagine biosynthetic process"/>
    <property type="evidence" value="ECO:0007669"/>
    <property type="project" value="UniProtKB-KW"/>
</dbReference>
<evidence type="ECO:0000256" key="3">
    <source>
        <dbReference type="ARBA" id="ARBA00022888"/>
    </source>
</evidence>
<dbReference type="RefSeq" id="WP_197734705.1">
    <property type="nucleotide sequence ID" value="NZ_LS992241.1"/>
</dbReference>
<evidence type="ECO:0000256" key="2">
    <source>
        <dbReference type="ARBA" id="ARBA00012737"/>
    </source>
</evidence>
<dbReference type="SUPFAM" id="SSF52402">
    <property type="entry name" value="Adenine nucleotide alpha hydrolases-like"/>
    <property type="match status" value="1"/>
</dbReference>
<feature type="domain" description="Asparagine synthetase" evidence="5">
    <location>
        <begin position="210"/>
        <end position="578"/>
    </location>
</feature>
<comment type="catalytic activity">
    <reaction evidence="4">
        <text>L-aspartate + L-glutamine + ATP + H2O = L-asparagine + L-glutamate + AMP + diphosphate + H(+)</text>
        <dbReference type="Rhea" id="RHEA:12228"/>
        <dbReference type="ChEBI" id="CHEBI:15377"/>
        <dbReference type="ChEBI" id="CHEBI:15378"/>
        <dbReference type="ChEBI" id="CHEBI:29985"/>
        <dbReference type="ChEBI" id="CHEBI:29991"/>
        <dbReference type="ChEBI" id="CHEBI:30616"/>
        <dbReference type="ChEBI" id="CHEBI:33019"/>
        <dbReference type="ChEBI" id="CHEBI:58048"/>
        <dbReference type="ChEBI" id="CHEBI:58359"/>
        <dbReference type="ChEBI" id="CHEBI:456215"/>
        <dbReference type="EC" id="6.3.5.4"/>
    </reaction>
</comment>
<dbReference type="GO" id="GO:0004066">
    <property type="term" value="F:asparagine synthase (glutamine-hydrolyzing) activity"/>
    <property type="evidence" value="ECO:0007669"/>
    <property type="project" value="UniProtKB-EC"/>
</dbReference>
<sequence length="604" mass="68357">MFKILGIARGETVISIQLKEKLTKLSSDKVPFQVHIKTASASILLISQHKYVKHSIGDLEIYCIPCEYPKVSDQIQGTMNFEITKLAGTFQKIVSKGIFVLVDNHEVIVGGALFDVSLSWKMLNDILIISDSASDIARYCDLHISKSAVALNLISSLPYYPFQNMPLWEGVNKIHPFCVLRYGEKKQFEEFKVWMPPELSNDVELTLQNIRERFFELLRNHTSSYANISADLSGGVDSAAIAYTLKAQYADIKLYHAKTDSKWNSDSKYAAMFANDMNEPLHSLPSIGVSGRRYETDMPYSGLTLPDSPVFWADTEGYVEKIVNLNENSGDSVHFIGVGGDELFTPMPAYAWSIVRQNRMRGLSFGFQYCLLTRTSFLKNVSNLMNNTSFKEALKTEIDIGFGYAKSRRKESDVDWSGKISIPAWLAKEYPVPCYQIAMKTVNEISGGLDSDRSKHQALESLLFQRRVLSQLNAIYGNRFTWLAPFLDPKIIESALSIPMRYHIKSGMTKPMLYQATKGIVPREVFTRGFKGDYSTFLYQGYKESVKKNIHAVRDFKVVELGIVDPDILVSELSMPTALHNRIEAFERLSAVERWLHNAMSYPS</sequence>
<accession>A0A383R9S3</accession>
<dbReference type="Pfam" id="PF00733">
    <property type="entry name" value="Asn_synthase"/>
    <property type="match status" value="1"/>
</dbReference>
<protein>
    <recommendedName>
        <fullName evidence="2">asparagine synthase (glutamine-hydrolyzing)</fullName>
        <ecNumber evidence="2">6.3.5.4</ecNumber>
    </recommendedName>
</protein>
<dbReference type="PANTHER" id="PTHR43284">
    <property type="entry name" value="ASPARAGINE SYNTHETASE (GLUTAMINE-HYDROLYZING)"/>
    <property type="match status" value="1"/>
</dbReference>
<evidence type="ECO:0000313" key="6">
    <source>
        <dbReference type="EMBL" id="SYX83079.1"/>
    </source>
</evidence>
<dbReference type="InterPro" id="IPR051786">
    <property type="entry name" value="ASN_synthetase/amidase"/>
</dbReference>
<reference evidence="7" key="1">
    <citation type="submission" date="2018-08" db="EMBL/GenBank/DDBJ databases">
        <authorList>
            <person name="Chevrot R."/>
        </authorList>
    </citation>
    <scope>NUCLEOTIDE SEQUENCE [LARGE SCALE GENOMIC DNA]</scope>
</reference>
<evidence type="ECO:0000256" key="1">
    <source>
        <dbReference type="ARBA" id="ARBA00005187"/>
    </source>
</evidence>
<gene>
    <name evidence="6" type="ORF">PBLR_11501</name>
</gene>
<organism evidence="6 7">
    <name type="scientific">Paenibacillus alvei</name>
    <name type="common">Bacillus alvei</name>
    <dbReference type="NCBI Taxonomy" id="44250"/>
    <lineage>
        <taxon>Bacteria</taxon>
        <taxon>Bacillati</taxon>
        <taxon>Bacillota</taxon>
        <taxon>Bacilli</taxon>
        <taxon>Bacillales</taxon>
        <taxon>Paenibacillaceae</taxon>
        <taxon>Paenibacillus</taxon>
    </lineage>
</organism>
<keyword evidence="3" id="KW-0061">Asparagine biosynthesis</keyword>
<dbReference type="PANTHER" id="PTHR43284:SF1">
    <property type="entry name" value="ASPARAGINE SYNTHETASE"/>
    <property type="match status" value="1"/>
</dbReference>
<dbReference type="InterPro" id="IPR014729">
    <property type="entry name" value="Rossmann-like_a/b/a_fold"/>
</dbReference>
<keyword evidence="3" id="KW-0028">Amino-acid biosynthesis</keyword>